<feature type="transmembrane region" description="Helical" evidence="1">
    <location>
        <begin position="20"/>
        <end position="37"/>
    </location>
</feature>
<dbReference type="EMBL" id="SGXC01000004">
    <property type="protein sequence ID" value="RZS77154.1"/>
    <property type="molecule type" value="Genomic_DNA"/>
</dbReference>
<organism evidence="2 3">
    <name type="scientific">Pigmentiphaga kullae</name>
    <dbReference type="NCBI Taxonomy" id="151784"/>
    <lineage>
        <taxon>Bacteria</taxon>
        <taxon>Pseudomonadati</taxon>
        <taxon>Pseudomonadota</taxon>
        <taxon>Betaproteobacteria</taxon>
        <taxon>Burkholderiales</taxon>
        <taxon>Alcaligenaceae</taxon>
        <taxon>Pigmentiphaga</taxon>
    </lineage>
</organism>
<feature type="transmembrane region" description="Helical" evidence="1">
    <location>
        <begin position="43"/>
        <end position="63"/>
    </location>
</feature>
<sequence>MIQLALLLFGAGFVRRNIHLLLLIGFVWAALGVIITLDGVDGARYFPLTLFGALLLVESLVTLTVAGSGMGAQKAVLAFKGGIFLLVALLILAGGSISNLLLAIILGLTYFVLGVFQIASAWVLRYDRWRLSALGGGAQVLFGLFLFQPYPTHYAGTVSYFIGITMLVAGINTMRVAALARKLSEQSSMFDLLAPVDLRGTNAGAPPPAQQPAPDGPLTVHVWTPEGSAKDKTVSRPVFNRYIAAVDVQGVISTGHAAMEVPPSTYISLYPAVDIDRSPSEFFNLLKAVKENDVPGKFQPDYATESKAWCPSNWQVRFERYDHQKLQDFWRRYRGQEIYNLTRRNCSSSVSYALESALDGVLDERSRSVRQVLRTLLMPELWIAAQVRQRAQVMAWTPGLTLDYSRALRAVIHPVQQSWFSRFLAAATRMTSRSGA</sequence>
<evidence type="ECO:0000313" key="2">
    <source>
        <dbReference type="EMBL" id="RZS77154.1"/>
    </source>
</evidence>
<evidence type="ECO:0000313" key="3">
    <source>
        <dbReference type="Proteomes" id="UP000292445"/>
    </source>
</evidence>
<feature type="transmembrane region" description="Helical" evidence="1">
    <location>
        <begin position="131"/>
        <end position="148"/>
    </location>
</feature>
<dbReference type="OrthoDB" id="6773069at2"/>
<comment type="caution">
    <text evidence="2">The sequence shown here is derived from an EMBL/GenBank/DDBJ whole genome shotgun (WGS) entry which is preliminary data.</text>
</comment>
<gene>
    <name evidence="2" type="ORF">EV675_5882</name>
</gene>
<dbReference type="AlphaFoldDB" id="A0A4Q7N707"/>
<keyword evidence="3" id="KW-1185">Reference proteome</keyword>
<keyword evidence="1" id="KW-0812">Transmembrane</keyword>
<feature type="transmembrane region" description="Helical" evidence="1">
    <location>
        <begin position="160"/>
        <end position="180"/>
    </location>
</feature>
<feature type="transmembrane region" description="Helical" evidence="1">
    <location>
        <begin position="100"/>
        <end position="124"/>
    </location>
</feature>
<evidence type="ECO:0000256" key="1">
    <source>
        <dbReference type="SAM" id="Phobius"/>
    </source>
</evidence>
<dbReference type="Proteomes" id="UP000292445">
    <property type="component" value="Unassembled WGS sequence"/>
</dbReference>
<dbReference type="RefSeq" id="WP_130362197.1">
    <property type="nucleotide sequence ID" value="NZ_SGXC01000004.1"/>
</dbReference>
<reference evidence="2 3" key="1">
    <citation type="submission" date="2019-02" db="EMBL/GenBank/DDBJ databases">
        <title>Genomic Encyclopedia of Type Strains, Phase IV (KMG-IV): sequencing the most valuable type-strain genomes for metagenomic binning, comparative biology and taxonomic classification.</title>
        <authorList>
            <person name="Goeker M."/>
        </authorList>
    </citation>
    <scope>NUCLEOTIDE SEQUENCE [LARGE SCALE GENOMIC DNA]</scope>
    <source>
        <strain evidence="2 3">K24</strain>
    </source>
</reference>
<feature type="transmembrane region" description="Helical" evidence="1">
    <location>
        <begin position="75"/>
        <end position="94"/>
    </location>
</feature>
<proteinExistence type="predicted"/>
<protein>
    <submittedName>
        <fullName evidence="2">Uncharacterized protein</fullName>
    </submittedName>
</protein>
<keyword evidence="1" id="KW-1133">Transmembrane helix</keyword>
<keyword evidence="1" id="KW-0472">Membrane</keyword>
<accession>A0A4Q7N707</accession>
<name>A0A4Q7N707_9BURK</name>